<evidence type="ECO:0000256" key="1">
    <source>
        <dbReference type="ARBA" id="ARBA00004496"/>
    </source>
</evidence>
<evidence type="ECO:0000256" key="10">
    <source>
        <dbReference type="ARBA" id="ARBA00029362"/>
    </source>
</evidence>
<dbReference type="InterPro" id="IPR046792">
    <property type="entry name" value="Peptidase_C54_cat"/>
</dbReference>
<dbReference type="PANTHER" id="PTHR22624">
    <property type="entry name" value="CYSTEINE PROTEASE ATG4"/>
    <property type="match status" value="1"/>
</dbReference>
<accession>A0A9P8A0I5</accession>
<name>A0A9P8A0I5_MORAP</name>
<feature type="region of interest" description="Disordered" evidence="12">
    <location>
        <begin position="658"/>
        <end position="859"/>
    </location>
</feature>
<evidence type="ECO:0000259" key="13">
    <source>
        <dbReference type="Pfam" id="PF03416"/>
    </source>
</evidence>
<comment type="similarity">
    <text evidence="2">Belongs to the peptidase C54 family.</text>
</comment>
<feature type="compositionally biased region" description="Low complexity" evidence="12">
    <location>
        <begin position="22"/>
        <end position="33"/>
    </location>
</feature>
<evidence type="ECO:0000256" key="8">
    <source>
        <dbReference type="ARBA" id="ARBA00022927"/>
    </source>
</evidence>
<keyword evidence="3" id="KW-0813">Transport</keyword>
<sequence>MHSLVTDDPSLPQRDKSRRGHAPAPGSSSPEASYIMEEPIPIRPHQSSVAAPTGVPDDHKLARTGSARSTMAVASTTPTTPTTPTAPTIPVRDTVTADEHHSRDTVEFWASLYAQHPVYSQQDPTSSLSLSLADISSSAIAALGYRNSLKQEQIKVLQVLIKADLTTSEAASGPGSTRPQFARLSNNTSESSASFALASQAGSFSVVLFFAVRKADSRTEETAQTLWLHASSIAGTRTAHEHRELMGSFAVSPTNLGSNGVAPFYIYETETFDYNQLRDERIMVLNLRIYNHKGKILSELSYTLLDNQGNRGSRGYDRNKNGQWSRKPRRRDTVATGSASAELGWASGQLPGAARHGAFDDGYDLNIDQGFLEPAMELSTSVATEEPDAGEHFMQATSEFLSKMGYWLYNSRVVQYIAKDERIRTKSSFGTQDIWMLGVCYRLQSHQELGEKEDHELAVSLAGRARSANVHDYTQHSAQSHQKQARTRRLDRSNSISQCTAVSPQRSAATSSISNHEAQSHSHARHQSADSASVNLTRSTAQHGGLSAVSSQLRSASSKSAPASASASPRDSRYSAVSSEFSKLSLERGETKASMVRVVSESPDEDQEMHPPLQQEQPSPTGGRKSGRRRMTMSGIFMRGPNIHTGKDENTSALKTIAEPTARNNARMADDETLRSRHHIGSTTSIPTAEARMGDISVSSSSSTTSMTAPSTGASSLVSIPKLSPPAAVSRSKDESLVRGQGSSSSDRSDDPKRERRRRTSKALLMQGSHAAGHSEYPQQATLSAASSSRSSKATTLMQRRAIVANGDDDNQRQNSLPSMSSPHSSAIIQPKANSIRSVSSSSSSPPSPSSAKPVTGSGSALRRSWRSLSLSLSSAKSALPLGLSSPSLSSSFSRTLGLQELSIKEEGATEEEGERPGRISLPASTIAHLSLLRPGVSSSSKQLSQEQETLRLFMMDFQSRLWFTYRKDLARIEPSFYTCDSGWGCMMRTGQSLLAQAFLQAMVKRDWRAHLPQTDKSQRRYKRILNWFLDEPEREYSIHRIAKEGLALDKRIGEWFGPSTVAHVLRRLSEQHEKCPLTIQVPMDGTVRVSSILSAAMGTEATTKTTAESVSVAKDRESDRAAAAAAIKWKPVMLMLPTRFGLDKLTAKYATNLKQLFRIPQFLGIAGGRPGRSLYFVACQGDELFYYDPHFVKPRVALEELGKCPAPTFHCSVVRSMDILELDPSMLLGFLIQSQEDLDDLISCLDRDMERAYPLLMIVDDREKPFASPPSSSSSSLLDMEDMDAVVLEDLLDEGSIAVRSGERVAKEEDEEGVDEDADMFSVMSFDDDEEVELEEGASVHVE</sequence>
<keyword evidence="9" id="KW-0072">Autophagy</keyword>
<feature type="compositionally biased region" description="Polar residues" evidence="12">
    <location>
        <begin position="529"/>
        <end position="542"/>
    </location>
</feature>
<dbReference type="Proteomes" id="UP000717515">
    <property type="component" value="Unassembled WGS sequence"/>
</dbReference>
<evidence type="ECO:0000256" key="2">
    <source>
        <dbReference type="ARBA" id="ARBA00010958"/>
    </source>
</evidence>
<dbReference type="InterPro" id="IPR005078">
    <property type="entry name" value="Peptidase_C54"/>
</dbReference>
<feature type="compositionally biased region" description="Low complexity" evidence="12">
    <location>
        <begin position="76"/>
        <end position="90"/>
    </location>
</feature>
<reference evidence="14" key="1">
    <citation type="submission" date="2021-07" db="EMBL/GenBank/DDBJ databases">
        <title>Draft genome of Mortierella alpina, strain LL118, isolated from an aspen leaf litter sample.</title>
        <authorList>
            <person name="Yang S."/>
            <person name="Vinatzer B.A."/>
        </authorList>
    </citation>
    <scope>NUCLEOTIDE SEQUENCE</scope>
    <source>
        <strain evidence="14">LL118</strain>
    </source>
</reference>
<evidence type="ECO:0000256" key="7">
    <source>
        <dbReference type="ARBA" id="ARBA00022807"/>
    </source>
</evidence>
<evidence type="ECO:0000256" key="12">
    <source>
        <dbReference type="SAM" id="MobiDB-lite"/>
    </source>
</evidence>
<dbReference type="GO" id="GO:0016485">
    <property type="term" value="P:protein processing"/>
    <property type="evidence" value="ECO:0007669"/>
    <property type="project" value="TreeGrafter"/>
</dbReference>
<keyword evidence="7" id="KW-0788">Thiol protease</keyword>
<keyword evidence="5" id="KW-0645">Protease</keyword>
<feature type="compositionally biased region" description="Low complexity" evidence="12">
    <location>
        <begin position="697"/>
        <end position="716"/>
    </location>
</feature>
<evidence type="ECO:0000313" key="15">
    <source>
        <dbReference type="Proteomes" id="UP000717515"/>
    </source>
</evidence>
<feature type="region of interest" description="Disordered" evidence="12">
    <location>
        <begin position="1"/>
        <end position="91"/>
    </location>
</feature>
<dbReference type="GO" id="GO:0005737">
    <property type="term" value="C:cytoplasm"/>
    <property type="evidence" value="ECO:0007669"/>
    <property type="project" value="UniProtKB-SubCell"/>
</dbReference>
<dbReference type="SUPFAM" id="SSF54001">
    <property type="entry name" value="Cysteine proteinases"/>
    <property type="match status" value="1"/>
</dbReference>
<dbReference type="GO" id="GO:0000045">
    <property type="term" value="P:autophagosome assembly"/>
    <property type="evidence" value="ECO:0007669"/>
    <property type="project" value="TreeGrafter"/>
</dbReference>
<protein>
    <recommendedName>
        <fullName evidence="11">Autophagy-related protein 4</fullName>
    </recommendedName>
</protein>
<feature type="region of interest" description="Disordered" evidence="12">
    <location>
        <begin position="468"/>
        <end position="628"/>
    </location>
</feature>
<comment type="subcellular location">
    <subcellularLocation>
        <location evidence="1">Cytoplasm</location>
    </subcellularLocation>
</comment>
<feature type="region of interest" description="Disordered" evidence="12">
    <location>
        <begin position="311"/>
        <end position="333"/>
    </location>
</feature>
<dbReference type="GO" id="GO:0034727">
    <property type="term" value="P:piecemeal microautophagy of the nucleus"/>
    <property type="evidence" value="ECO:0007669"/>
    <property type="project" value="TreeGrafter"/>
</dbReference>
<evidence type="ECO:0000256" key="6">
    <source>
        <dbReference type="ARBA" id="ARBA00022801"/>
    </source>
</evidence>
<proteinExistence type="inferred from homology"/>
<comment type="catalytic activity">
    <reaction evidence="10">
        <text>[protein]-C-terminal L-amino acid-glycyl-phosphatidylethanolamide + H2O = [protein]-C-terminal L-amino acid-glycine + a 1,2-diacyl-sn-glycero-3-phosphoethanolamine</text>
        <dbReference type="Rhea" id="RHEA:67548"/>
        <dbReference type="Rhea" id="RHEA-COMP:17323"/>
        <dbReference type="Rhea" id="RHEA-COMP:17324"/>
        <dbReference type="ChEBI" id="CHEBI:15377"/>
        <dbReference type="ChEBI" id="CHEBI:64612"/>
        <dbReference type="ChEBI" id="CHEBI:172940"/>
        <dbReference type="ChEBI" id="CHEBI:172941"/>
    </reaction>
    <physiologicalReaction direction="left-to-right" evidence="10">
        <dbReference type="Rhea" id="RHEA:67549"/>
    </physiologicalReaction>
</comment>
<feature type="compositionally biased region" description="Polar residues" evidence="12">
    <location>
        <begin position="66"/>
        <end position="75"/>
    </location>
</feature>
<feature type="domain" description="Peptidase C54 catalytic" evidence="13">
    <location>
        <begin position="954"/>
        <end position="1243"/>
    </location>
</feature>
<organism evidence="14 15">
    <name type="scientific">Mortierella alpina</name>
    <name type="common">Oleaginous fungus</name>
    <name type="synonym">Mortierella renispora</name>
    <dbReference type="NCBI Taxonomy" id="64518"/>
    <lineage>
        <taxon>Eukaryota</taxon>
        <taxon>Fungi</taxon>
        <taxon>Fungi incertae sedis</taxon>
        <taxon>Mucoromycota</taxon>
        <taxon>Mortierellomycotina</taxon>
        <taxon>Mortierellomycetes</taxon>
        <taxon>Mortierellales</taxon>
        <taxon>Mortierellaceae</taxon>
        <taxon>Mortierella</taxon>
    </lineage>
</organism>
<comment type="caution">
    <text evidence="14">The sequence shown here is derived from an EMBL/GenBank/DDBJ whole genome shotgun (WGS) entry which is preliminary data.</text>
</comment>
<dbReference type="InterPro" id="IPR038765">
    <property type="entry name" value="Papain-like_cys_pep_sf"/>
</dbReference>
<evidence type="ECO:0000256" key="9">
    <source>
        <dbReference type="ARBA" id="ARBA00023006"/>
    </source>
</evidence>
<keyword evidence="6" id="KW-0378">Hydrolase</keyword>
<dbReference type="GO" id="GO:0035973">
    <property type="term" value="P:aggrephagy"/>
    <property type="evidence" value="ECO:0007669"/>
    <property type="project" value="TreeGrafter"/>
</dbReference>
<dbReference type="GO" id="GO:0000423">
    <property type="term" value="P:mitophagy"/>
    <property type="evidence" value="ECO:0007669"/>
    <property type="project" value="TreeGrafter"/>
</dbReference>
<dbReference type="Pfam" id="PF03416">
    <property type="entry name" value="Peptidase_C54"/>
    <property type="match status" value="1"/>
</dbReference>
<dbReference type="GO" id="GO:0015031">
    <property type="term" value="P:protein transport"/>
    <property type="evidence" value="ECO:0007669"/>
    <property type="project" value="UniProtKB-KW"/>
</dbReference>
<feature type="compositionally biased region" description="Low complexity" evidence="12">
    <location>
        <begin position="547"/>
        <end position="569"/>
    </location>
</feature>
<keyword evidence="4" id="KW-0963">Cytoplasm</keyword>
<evidence type="ECO:0000313" key="14">
    <source>
        <dbReference type="EMBL" id="KAG9321185.1"/>
    </source>
</evidence>
<feature type="compositionally biased region" description="Polar residues" evidence="12">
    <location>
        <begin position="493"/>
        <end position="517"/>
    </location>
</feature>
<gene>
    <name evidence="14" type="ORF">KVV02_000111</name>
</gene>
<dbReference type="GO" id="GO:0004197">
    <property type="term" value="F:cysteine-type endopeptidase activity"/>
    <property type="evidence" value="ECO:0007669"/>
    <property type="project" value="TreeGrafter"/>
</dbReference>
<evidence type="ECO:0000256" key="11">
    <source>
        <dbReference type="ARBA" id="ARBA00030240"/>
    </source>
</evidence>
<feature type="compositionally biased region" description="Low complexity" evidence="12">
    <location>
        <begin position="816"/>
        <end position="826"/>
    </location>
</feature>
<feature type="compositionally biased region" description="Low complexity" evidence="12">
    <location>
        <begin position="781"/>
        <end position="796"/>
    </location>
</feature>
<evidence type="ECO:0000256" key="4">
    <source>
        <dbReference type="ARBA" id="ARBA00022490"/>
    </source>
</evidence>
<dbReference type="EMBL" id="JAIFTL010000222">
    <property type="protein sequence ID" value="KAG9321185.1"/>
    <property type="molecule type" value="Genomic_DNA"/>
</dbReference>
<evidence type="ECO:0000256" key="5">
    <source>
        <dbReference type="ARBA" id="ARBA00022670"/>
    </source>
</evidence>
<evidence type="ECO:0000256" key="3">
    <source>
        <dbReference type="ARBA" id="ARBA00022448"/>
    </source>
</evidence>
<dbReference type="PANTHER" id="PTHR22624:SF49">
    <property type="entry name" value="CYSTEINE PROTEASE"/>
    <property type="match status" value="1"/>
</dbReference>
<keyword evidence="8" id="KW-0653">Protein transport</keyword>
<dbReference type="GO" id="GO:0019786">
    <property type="term" value="F:protein-phosphatidylethanolamide deconjugating activity"/>
    <property type="evidence" value="ECO:0007669"/>
    <property type="project" value="InterPro"/>
</dbReference>